<dbReference type="CDD" id="cd02134">
    <property type="entry name" value="KH-II_NusA_rpt1"/>
    <property type="match status" value="1"/>
</dbReference>
<dbReference type="RefSeq" id="WP_236940514.1">
    <property type="nucleotide sequence ID" value="NZ_CAKOCV010000002.1"/>
</dbReference>
<reference evidence="11 12" key="1">
    <citation type="journal article" date="2016" name="Gut Pathog.">
        <title>Whole genome sequencing of "Faecalibaculum rodentium" ALO17, isolated from C57BL/6J laboratory mouse feces.</title>
        <authorList>
            <person name="Lim S."/>
            <person name="Chang D.H."/>
            <person name="Ahn S."/>
            <person name="Kim B.C."/>
        </authorList>
    </citation>
    <scope>NUCLEOTIDE SEQUENCE [LARGE SCALE GENOMIC DNA]</scope>
    <source>
        <strain evidence="11 12">Alo17</strain>
    </source>
</reference>
<evidence type="ECO:0000256" key="8">
    <source>
        <dbReference type="SAM" id="Coils"/>
    </source>
</evidence>
<dbReference type="SUPFAM" id="SSF69705">
    <property type="entry name" value="Transcription factor NusA, N-terminal domain"/>
    <property type="match status" value="1"/>
</dbReference>
<keyword evidence="1 7" id="KW-0806">Transcription termination</keyword>
<keyword evidence="6 7" id="KW-0804">Transcription</keyword>
<dbReference type="GO" id="GO:0003700">
    <property type="term" value="F:DNA-binding transcription factor activity"/>
    <property type="evidence" value="ECO:0007669"/>
    <property type="project" value="InterPro"/>
</dbReference>
<keyword evidence="12" id="KW-1185">Reference proteome</keyword>
<protein>
    <recommendedName>
        <fullName evidence="7">Transcription termination/antitermination protein NusA</fullName>
    </recommendedName>
</protein>
<gene>
    <name evidence="7" type="primary">nusA</name>
    <name evidence="11" type="ORF">AALO17_11750</name>
</gene>
<dbReference type="PROSITE" id="PS50084">
    <property type="entry name" value="KH_TYPE_1"/>
    <property type="match status" value="1"/>
</dbReference>
<keyword evidence="2 7" id="KW-0963">Cytoplasm</keyword>
<dbReference type="InterPro" id="IPR004087">
    <property type="entry name" value="KH_dom"/>
</dbReference>
<dbReference type="InterPro" id="IPR030842">
    <property type="entry name" value="TF_NusA_bacterial"/>
</dbReference>
<feature type="compositionally biased region" description="Acidic residues" evidence="9">
    <location>
        <begin position="433"/>
        <end position="448"/>
    </location>
</feature>
<evidence type="ECO:0000256" key="7">
    <source>
        <dbReference type="HAMAP-Rule" id="MF_00945"/>
    </source>
</evidence>
<dbReference type="InterPro" id="IPR013735">
    <property type="entry name" value="TF_NusA_N"/>
</dbReference>
<keyword evidence="8" id="KW-0175">Coiled coil</keyword>
<sequence>MKLKVESLATALRGIESDRELSQDIVEEALTEALTKAYRKYIDVPDAYVRVEIKNGNVQIWHERLVVDSPEEDLDPDLEVSLAEARGIRPGAKPGDMIDEEVDFRNFDRAAVVLAKNVMKQKIREAEKAKVYEEYCDKVDDMVKGTIETVEEKFVIVNIGKTLAMMKKSDQIPTEQYHEGERLPVVITEVNKDTKGAQVLVSRSSPVFVKRLFEREVPEIYNGVIEIKAIAREAGERCKLAVMSHNENIDPIGACIGPRGSRVQTIINELNGEKIDIFEWSDNISTLIKNALAPSEAIAVIPNENVKDGLIVVVPDNQLSLAIGKKGKNARLAVRLSNHKIDIKSQSEMDELGIDYMTIAREQEEAWEAKKAAERAYRQQEKQAAFKEDTGDIESIESADFTYADEPEETTAVDTLYESENLPEPAPETEPAVVEEEDLPAVAQEEDLPAPAQPEPVAKPERELDEMELAAKIAREKRKEHALDTREYKSKFEDFAGAHTKQEPAAAKKKRWDDRRDRDQDKDKEKEKKKPSFEAMRPIYSDEELAEIEEREAAQTEAWDDDVDYEEFDDYYD</sequence>
<dbReference type="InterPro" id="IPR010213">
    <property type="entry name" value="TF_NusA"/>
</dbReference>
<feature type="coiled-coil region" evidence="8">
    <location>
        <begin position="359"/>
        <end position="390"/>
    </location>
</feature>
<dbReference type="GeneID" id="78477921"/>
<dbReference type="PROSITE" id="PS50126">
    <property type="entry name" value="S1"/>
    <property type="match status" value="1"/>
</dbReference>
<dbReference type="Pfam" id="PF08529">
    <property type="entry name" value="NusA_N"/>
    <property type="match status" value="1"/>
</dbReference>
<dbReference type="SUPFAM" id="SSF50249">
    <property type="entry name" value="Nucleic acid-binding proteins"/>
    <property type="match status" value="1"/>
</dbReference>
<dbReference type="InterPro" id="IPR036555">
    <property type="entry name" value="NusA_N_sf"/>
</dbReference>
<evidence type="ECO:0000256" key="6">
    <source>
        <dbReference type="ARBA" id="ARBA00023163"/>
    </source>
</evidence>
<name>A0A140DUI2_9FIRM</name>
<comment type="subcellular location">
    <subcellularLocation>
        <location evidence="7">Cytoplasm</location>
    </subcellularLocation>
</comment>
<feature type="region of interest" description="Disordered" evidence="9">
    <location>
        <begin position="493"/>
        <end position="573"/>
    </location>
</feature>
<accession>A0A140DUI2</accession>
<evidence type="ECO:0000313" key="12">
    <source>
        <dbReference type="Proteomes" id="UP000069771"/>
    </source>
</evidence>
<dbReference type="Pfam" id="PF00575">
    <property type="entry name" value="S1"/>
    <property type="match status" value="1"/>
</dbReference>
<dbReference type="GO" id="GO:0006353">
    <property type="term" value="P:DNA-templated transcription termination"/>
    <property type="evidence" value="ECO:0007669"/>
    <property type="project" value="UniProtKB-UniRule"/>
</dbReference>
<dbReference type="InterPro" id="IPR012340">
    <property type="entry name" value="NA-bd_OB-fold"/>
</dbReference>
<evidence type="ECO:0000313" key="11">
    <source>
        <dbReference type="EMBL" id="AMK54309.1"/>
    </source>
</evidence>
<dbReference type="SUPFAM" id="SSF54814">
    <property type="entry name" value="Prokaryotic type KH domain (KH-domain type II)"/>
    <property type="match status" value="2"/>
</dbReference>
<comment type="function">
    <text evidence="7">Participates in both transcription termination and antitermination.</text>
</comment>
<dbReference type="STRING" id="1702221.AALO17_11750"/>
<dbReference type="HAMAP" id="MF_00945_B">
    <property type="entry name" value="NusA_B"/>
    <property type="match status" value="1"/>
</dbReference>
<evidence type="ECO:0000256" key="1">
    <source>
        <dbReference type="ARBA" id="ARBA00022472"/>
    </source>
</evidence>
<dbReference type="PANTHER" id="PTHR22648">
    <property type="entry name" value="TRANSCRIPTION TERMINATION FACTOR NUSA"/>
    <property type="match status" value="1"/>
</dbReference>
<evidence type="ECO:0000256" key="3">
    <source>
        <dbReference type="ARBA" id="ARBA00022814"/>
    </source>
</evidence>
<dbReference type="GO" id="GO:0031564">
    <property type="term" value="P:transcription antitermination"/>
    <property type="evidence" value="ECO:0007669"/>
    <property type="project" value="UniProtKB-UniRule"/>
</dbReference>
<dbReference type="SMART" id="SM00316">
    <property type="entry name" value="S1"/>
    <property type="match status" value="1"/>
</dbReference>
<dbReference type="InterPro" id="IPR003029">
    <property type="entry name" value="S1_domain"/>
</dbReference>
<dbReference type="InterPro" id="IPR058582">
    <property type="entry name" value="KH_NusA_2nd"/>
</dbReference>
<dbReference type="Gene3D" id="2.40.50.140">
    <property type="entry name" value="Nucleic acid-binding proteins"/>
    <property type="match status" value="1"/>
</dbReference>
<evidence type="ECO:0000256" key="5">
    <source>
        <dbReference type="ARBA" id="ARBA00023015"/>
    </source>
</evidence>
<feature type="compositionally biased region" description="Basic and acidic residues" evidence="9">
    <location>
        <begin position="511"/>
        <end position="532"/>
    </location>
</feature>
<dbReference type="Pfam" id="PF13184">
    <property type="entry name" value="KH_NusA_1st"/>
    <property type="match status" value="1"/>
</dbReference>
<feature type="region of interest" description="Disordered" evidence="9">
    <location>
        <begin position="418"/>
        <end position="463"/>
    </location>
</feature>
<keyword evidence="5 7" id="KW-0805">Transcription regulation</keyword>
<dbReference type="GO" id="GO:0005829">
    <property type="term" value="C:cytosol"/>
    <property type="evidence" value="ECO:0007669"/>
    <property type="project" value="TreeGrafter"/>
</dbReference>
<dbReference type="PATRIC" id="fig|1702221.3.peg.1134"/>
<proteinExistence type="inferred from homology"/>
<evidence type="ECO:0000256" key="4">
    <source>
        <dbReference type="ARBA" id="ARBA00022884"/>
    </source>
</evidence>
<dbReference type="Pfam" id="PF26594">
    <property type="entry name" value="KH_NusA_2nd"/>
    <property type="match status" value="1"/>
</dbReference>
<dbReference type="InterPro" id="IPR009019">
    <property type="entry name" value="KH_sf_prok-type"/>
</dbReference>
<feature type="compositionally biased region" description="Acidic residues" evidence="9">
    <location>
        <begin position="541"/>
        <end position="550"/>
    </location>
</feature>
<dbReference type="InterPro" id="IPR025249">
    <property type="entry name" value="TF_NusA_KH_1st"/>
</dbReference>
<feature type="compositionally biased region" description="Basic and acidic residues" evidence="9">
    <location>
        <begin position="493"/>
        <end position="502"/>
    </location>
</feature>
<dbReference type="Gene3D" id="3.30.300.20">
    <property type="match status" value="2"/>
</dbReference>
<dbReference type="PANTHER" id="PTHR22648:SF0">
    <property type="entry name" value="TRANSCRIPTION TERMINATION_ANTITERMINATION PROTEIN NUSA"/>
    <property type="match status" value="1"/>
</dbReference>
<dbReference type="AlphaFoldDB" id="A0A140DUI2"/>
<feature type="domain" description="S1 motif" evidence="10">
    <location>
        <begin position="140"/>
        <end position="204"/>
    </location>
</feature>
<organism evidence="11 12">
    <name type="scientific">Faecalibaculum rodentium</name>
    <dbReference type="NCBI Taxonomy" id="1702221"/>
    <lineage>
        <taxon>Bacteria</taxon>
        <taxon>Bacillati</taxon>
        <taxon>Bacillota</taxon>
        <taxon>Erysipelotrichia</taxon>
        <taxon>Erysipelotrichales</taxon>
        <taxon>Erysipelotrichaceae</taxon>
        <taxon>Faecalibaculum</taxon>
    </lineage>
</organism>
<evidence type="ECO:0000259" key="10">
    <source>
        <dbReference type="PROSITE" id="PS50126"/>
    </source>
</evidence>
<dbReference type="GO" id="GO:0003723">
    <property type="term" value="F:RNA binding"/>
    <property type="evidence" value="ECO:0007669"/>
    <property type="project" value="UniProtKB-UniRule"/>
</dbReference>
<dbReference type="CDD" id="cd22529">
    <property type="entry name" value="KH-II_NusA_rpt2"/>
    <property type="match status" value="1"/>
</dbReference>
<comment type="similarity">
    <text evidence="7">Belongs to the NusA family.</text>
</comment>
<dbReference type="FunFam" id="3.30.300.20:FF:000002">
    <property type="entry name" value="Transcription termination/antitermination protein NusA"/>
    <property type="match status" value="1"/>
</dbReference>
<evidence type="ECO:0000256" key="2">
    <source>
        <dbReference type="ARBA" id="ARBA00022490"/>
    </source>
</evidence>
<dbReference type="Proteomes" id="UP000069771">
    <property type="component" value="Chromosome"/>
</dbReference>
<keyword evidence="4 7" id="KW-0694">RNA-binding</keyword>
<dbReference type="Gene3D" id="3.30.1480.10">
    <property type="entry name" value="NusA, N-terminal domain"/>
    <property type="match status" value="1"/>
</dbReference>
<dbReference type="CDD" id="cd04455">
    <property type="entry name" value="S1_NusA"/>
    <property type="match status" value="1"/>
</dbReference>
<evidence type="ECO:0000256" key="9">
    <source>
        <dbReference type="SAM" id="MobiDB-lite"/>
    </source>
</evidence>
<dbReference type="InterPro" id="IPR015946">
    <property type="entry name" value="KH_dom-like_a/b"/>
</dbReference>
<feature type="compositionally biased region" description="Acidic residues" evidence="9">
    <location>
        <begin position="558"/>
        <end position="573"/>
    </location>
</feature>
<dbReference type="EMBL" id="CP011391">
    <property type="protein sequence ID" value="AMK54309.1"/>
    <property type="molecule type" value="Genomic_DNA"/>
</dbReference>
<dbReference type="KEGG" id="fro:AALO17_11750"/>
<comment type="subunit">
    <text evidence="7">Monomer. Binds directly to the core enzyme of the DNA-dependent RNA polymerase and to nascent RNA.</text>
</comment>
<dbReference type="SMART" id="SM00322">
    <property type="entry name" value="KH"/>
    <property type="match status" value="2"/>
</dbReference>
<dbReference type="NCBIfam" id="TIGR01953">
    <property type="entry name" value="NusA"/>
    <property type="match status" value="1"/>
</dbReference>
<keyword evidence="3 7" id="KW-0889">Transcription antitermination</keyword>